<gene>
    <name evidence="2" type="ORF">Sfulv_24790</name>
</gene>
<dbReference type="EMBL" id="BLWC01000001">
    <property type="protein sequence ID" value="GFM97668.1"/>
    <property type="molecule type" value="Genomic_DNA"/>
</dbReference>
<accession>A0A7J0C5K5</accession>
<sequence length="90" mass="9619">MPCRGKGKPADPMIGGIPSKLVRTRAQAADVPLDEALAGDAVDEDEEEGDEDAVDFESDPVEDDDDDDSDPFAGDVTGVLLDEEPRLSFR</sequence>
<name>A0A7J0C5K5_9ACTN</name>
<evidence type="ECO:0000313" key="3">
    <source>
        <dbReference type="Proteomes" id="UP000498980"/>
    </source>
</evidence>
<protein>
    <submittedName>
        <fullName evidence="2">Uncharacterized protein</fullName>
    </submittedName>
</protein>
<proteinExistence type="predicted"/>
<dbReference type="AlphaFoldDB" id="A0A7J0C5K5"/>
<feature type="compositionally biased region" description="Acidic residues" evidence="1">
    <location>
        <begin position="41"/>
        <end position="70"/>
    </location>
</feature>
<reference evidence="2 3" key="1">
    <citation type="submission" date="2020-05" db="EMBL/GenBank/DDBJ databases">
        <title>Whole genome shotgun sequence of Streptomyces fulvorobeus NBRC 15897.</title>
        <authorList>
            <person name="Komaki H."/>
            <person name="Tamura T."/>
        </authorList>
    </citation>
    <scope>NUCLEOTIDE SEQUENCE [LARGE SCALE GENOMIC DNA]</scope>
    <source>
        <strain evidence="2 3">NBRC 15897</strain>
    </source>
</reference>
<evidence type="ECO:0000256" key="1">
    <source>
        <dbReference type="SAM" id="MobiDB-lite"/>
    </source>
</evidence>
<keyword evidence="3" id="KW-1185">Reference proteome</keyword>
<organism evidence="2 3">
    <name type="scientific">Streptomyces fulvorobeus</name>
    <dbReference type="NCBI Taxonomy" id="284028"/>
    <lineage>
        <taxon>Bacteria</taxon>
        <taxon>Bacillati</taxon>
        <taxon>Actinomycetota</taxon>
        <taxon>Actinomycetes</taxon>
        <taxon>Kitasatosporales</taxon>
        <taxon>Streptomycetaceae</taxon>
        <taxon>Streptomyces</taxon>
    </lineage>
</organism>
<evidence type="ECO:0000313" key="2">
    <source>
        <dbReference type="EMBL" id="GFM97668.1"/>
    </source>
</evidence>
<dbReference type="Proteomes" id="UP000498980">
    <property type="component" value="Unassembled WGS sequence"/>
</dbReference>
<feature type="region of interest" description="Disordered" evidence="1">
    <location>
        <begin position="25"/>
        <end position="90"/>
    </location>
</feature>
<comment type="caution">
    <text evidence="2">The sequence shown here is derived from an EMBL/GenBank/DDBJ whole genome shotgun (WGS) entry which is preliminary data.</text>
</comment>